<reference evidence="2" key="2">
    <citation type="submission" date="2020-09" db="EMBL/GenBank/DDBJ databases">
        <authorList>
            <person name="Sun Q."/>
            <person name="Kim S."/>
        </authorList>
    </citation>
    <scope>NUCLEOTIDE SEQUENCE</scope>
    <source>
        <strain evidence="2">KCTC 12113</strain>
    </source>
</reference>
<keyword evidence="3" id="KW-1185">Reference proteome</keyword>
<dbReference type="Proteomes" id="UP000634668">
    <property type="component" value="Unassembled WGS sequence"/>
</dbReference>
<dbReference type="InterPro" id="IPR036907">
    <property type="entry name" value="5'-Nucleotdase_C_sf"/>
</dbReference>
<evidence type="ECO:0000259" key="1">
    <source>
        <dbReference type="Pfam" id="PF02872"/>
    </source>
</evidence>
<dbReference type="PANTHER" id="PTHR11575:SF24">
    <property type="entry name" value="5'-NUCLEOTIDASE"/>
    <property type="match status" value="1"/>
</dbReference>
<accession>A0A918MPL8</accession>
<dbReference type="Gene3D" id="3.90.780.10">
    <property type="entry name" value="5'-Nucleotidase, C-terminal domain"/>
    <property type="match status" value="1"/>
</dbReference>
<dbReference type="GO" id="GO:0016787">
    <property type="term" value="F:hydrolase activity"/>
    <property type="evidence" value="ECO:0007669"/>
    <property type="project" value="InterPro"/>
</dbReference>
<dbReference type="GO" id="GO:0009166">
    <property type="term" value="P:nucleotide catabolic process"/>
    <property type="evidence" value="ECO:0007669"/>
    <property type="project" value="InterPro"/>
</dbReference>
<dbReference type="InterPro" id="IPR008334">
    <property type="entry name" value="5'-Nucleotdase_C"/>
</dbReference>
<protein>
    <recommendedName>
        <fullName evidence="1">5'-Nucleotidase C-terminal domain-containing protein</fullName>
    </recommendedName>
</protein>
<comment type="caution">
    <text evidence="2">The sequence shown here is derived from an EMBL/GenBank/DDBJ whole genome shotgun (WGS) entry which is preliminary data.</text>
</comment>
<dbReference type="SUPFAM" id="SSF55816">
    <property type="entry name" value="5'-nucleotidase (syn. UDP-sugar hydrolase), C-terminal domain"/>
    <property type="match status" value="1"/>
</dbReference>
<sequence>MILKNKHFVIFLTMCAIHACKPPQPELITINGKQLEINQSIKTKDSIEQFVAPYRIRIDHILDSVIAYTPKAISKTEGKYNTTAGNLMADIVMQEVNPIFKARTGNNIDFVLLNFGGIRSVISKGNITARTAFEVMPFENSVFIAELDGKTVGELVEFLIKSSVPHPISGIQIIIDQNKALKEVNIQGKPFDKNRTYFIATSDYLVTGGDRMDFFKNHVSLMDSDYLIRNTMIDYFKKVDTILTTIDDRFIQID</sequence>
<dbReference type="PANTHER" id="PTHR11575">
    <property type="entry name" value="5'-NUCLEOTIDASE-RELATED"/>
    <property type="match status" value="1"/>
</dbReference>
<feature type="domain" description="5'-Nucleotidase C-terminal" evidence="1">
    <location>
        <begin position="75"/>
        <end position="216"/>
    </location>
</feature>
<dbReference type="InterPro" id="IPR006179">
    <property type="entry name" value="5_nucleotidase/apyrase"/>
</dbReference>
<gene>
    <name evidence="2" type="ORF">GCM10007383_29610</name>
</gene>
<dbReference type="AlphaFoldDB" id="A0A918MPL8"/>
<dbReference type="EMBL" id="BMWP01000023">
    <property type="protein sequence ID" value="GGW43103.1"/>
    <property type="molecule type" value="Genomic_DNA"/>
</dbReference>
<evidence type="ECO:0000313" key="3">
    <source>
        <dbReference type="Proteomes" id="UP000634668"/>
    </source>
</evidence>
<organism evidence="2 3">
    <name type="scientific">Arenibacter certesii</name>
    <dbReference type="NCBI Taxonomy" id="228955"/>
    <lineage>
        <taxon>Bacteria</taxon>
        <taxon>Pseudomonadati</taxon>
        <taxon>Bacteroidota</taxon>
        <taxon>Flavobacteriia</taxon>
        <taxon>Flavobacteriales</taxon>
        <taxon>Flavobacteriaceae</taxon>
        <taxon>Arenibacter</taxon>
    </lineage>
</organism>
<proteinExistence type="predicted"/>
<dbReference type="Pfam" id="PF02872">
    <property type="entry name" value="5_nucleotid_C"/>
    <property type="match status" value="1"/>
</dbReference>
<reference evidence="2" key="1">
    <citation type="journal article" date="2014" name="Int. J. Syst. Evol. Microbiol.">
        <title>Complete genome sequence of Corynebacterium casei LMG S-19264T (=DSM 44701T), isolated from a smear-ripened cheese.</title>
        <authorList>
            <consortium name="US DOE Joint Genome Institute (JGI-PGF)"/>
            <person name="Walter F."/>
            <person name="Albersmeier A."/>
            <person name="Kalinowski J."/>
            <person name="Ruckert C."/>
        </authorList>
    </citation>
    <scope>NUCLEOTIDE SEQUENCE</scope>
    <source>
        <strain evidence="2">KCTC 12113</strain>
    </source>
</reference>
<evidence type="ECO:0000313" key="2">
    <source>
        <dbReference type="EMBL" id="GGW43103.1"/>
    </source>
</evidence>
<dbReference type="PRINTS" id="PR01607">
    <property type="entry name" value="APYRASEFAMLY"/>
</dbReference>
<name>A0A918MPL8_9FLAO</name>